<dbReference type="Proteomes" id="UP000215453">
    <property type="component" value="Chromosome 5"/>
</dbReference>
<dbReference type="EMBL" id="LT882680">
    <property type="protein sequence ID" value="SMY24451.1"/>
    <property type="molecule type" value="Genomic_DNA"/>
</dbReference>
<evidence type="ECO:0000313" key="3">
    <source>
        <dbReference type="EMBL" id="SMY24451.1"/>
    </source>
</evidence>
<organism evidence="3 4">
    <name type="scientific">Zymoseptoria tritici ST99CH_1A5</name>
    <dbReference type="NCBI Taxonomy" id="1276529"/>
    <lineage>
        <taxon>Eukaryota</taxon>
        <taxon>Fungi</taxon>
        <taxon>Dikarya</taxon>
        <taxon>Ascomycota</taxon>
        <taxon>Pezizomycotina</taxon>
        <taxon>Dothideomycetes</taxon>
        <taxon>Dothideomycetidae</taxon>
        <taxon>Mycosphaerellales</taxon>
        <taxon>Mycosphaerellaceae</taxon>
        <taxon>Zymoseptoria</taxon>
    </lineage>
</organism>
<protein>
    <recommendedName>
        <fullName evidence="5">CBM1 domain-containing protein</fullName>
    </recommendedName>
</protein>
<name>A0A1Y6LPB4_ZYMTR</name>
<dbReference type="AlphaFoldDB" id="A0A1Y6LPB4"/>
<evidence type="ECO:0000256" key="1">
    <source>
        <dbReference type="SAM" id="MobiDB-lite"/>
    </source>
</evidence>
<evidence type="ECO:0000313" key="4">
    <source>
        <dbReference type="Proteomes" id="UP000215453"/>
    </source>
</evidence>
<proteinExistence type="predicted"/>
<evidence type="ECO:0008006" key="5">
    <source>
        <dbReference type="Google" id="ProtNLM"/>
    </source>
</evidence>
<evidence type="ECO:0000256" key="2">
    <source>
        <dbReference type="SAM" id="SignalP"/>
    </source>
</evidence>
<accession>A0A1Y6LPB4</accession>
<gene>
    <name evidence="3" type="ORF">ZT1A5_G5892</name>
</gene>
<feature type="signal peptide" evidence="2">
    <location>
        <begin position="1"/>
        <end position="21"/>
    </location>
</feature>
<reference evidence="3 4" key="1">
    <citation type="submission" date="2016-10" db="EMBL/GenBank/DDBJ databases">
        <authorList>
            <person name="Varghese N."/>
        </authorList>
    </citation>
    <scope>NUCLEOTIDE SEQUENCE [LARGE SCALE GENOMIC DNA]</scope>
</reference>
<keyword evidence="2" id="KW-0732">Signal</keyword>
<feature type="chain" id="PRO_5012825557" description="CBM1 domain-containing protein" evidence="2">
    <location>
        <begin position="22"/>
        <end position="90"/>
    </location>
</feature>
<sequence length="90" mass="9565">MRSTITAALVILSGLLPAALGLEDPTKPCTKVCNCCEGKDDKGNPYVGYCHTVYANLHCWPADATKHDTWPRNSPSNEGAPCGYPCVPSA</sequence>
<feature type="region of interest" description="Disordered" evidence="1">
    <location>
        <begin position="70"/>
        <end position="90"/>
    </location>
</feature>